<feature type="domain" description="Putative zinc-finger" evidence="1">
    <location>
        <begin position="11"/>
        <end position="45"/>
    </location>
</feature>
<dbReference type="AlphaFoldDB" id="A0A2T1HWS7"/>
<keyword evidence="3" id="KW-1185">Reference proteome</keyword>
<protein>
    <submittedName>
        <fullName evidence="2">Anti-sigma factor</fullName>
    </submittedName>
</protein>
<evidence type="ECO:0000313" key="2">
    <source>
        <dbReference type="EMBL" id="PSC06074.1"/>
    </source>
</evidence>
<proteinExistence type="predicted"/>
<gene>
    <name evidence="2" type="ORF">SLNSH_04500</name>
</gene>
<dbReference type="Pfam" id="PF13490">
    <property type="entry name" value="zf-HC2"/>
    <property type="match status" value="1"/>
</dbReference>
<dbReference type="InterPro" id="IPR041916">
    <property type="entry name" value="Anti_sigma_zinc_sf"/>
</dbReference>
<reference evidence="3" key="1">
    <citation type="submission" date="2018-03" db="EMBL/GenBank/DDBJ databases">
        <authorList>
            <person name="Sun L."/>
            <person name="Liu H."/>
            <person name="Chen W."/>
            <person name="Huang K."/>
            <person name="Liu W."/>
            <person name="Gao X."/>
        </authorList>
    </citation>
    <scope>NUCLEOTIDE SEQUENCE [LARGE SCALE GENOMIC DNA]</scope>
    <source>
        <strain evidence="3">SH9</strain>
    </source>
</reference>
<name>A0A2T1HWS7_9HYPH</name>
<sequence>MSGEAGREPRCSGWETLLNLYVDGELDAAHALQFEAHLAECASCARQVERLRSVRLALAEPGLRLAAPDSLRLRVGNALAAESGNATAPRARASAPSERLAALGRIGRWSLAPSLAAVALAAALVVVTPPRKAEDLQAELVGSHVRSLLASHLTDVTTSDQHQVKPWFNGKVDFSPPVADMAARGFPLVGARLDYIDRKVVGALVYKRNQHVINLFVWPATQEVARASASEGYNILGWTQAGLQFWAVSDLNPVELKQFREDISRQIPR</sequence>
<dbReference type="EMBL" id="PVZS01000004">
    <property type="protein sequence ID" value="PSC06074.1"/>
    <property type="molecule type" value="Genomic_DNA"/>
</dbReference>
<accession>A0A2T1HWS7</accession>
<comment type="caution">
    <text evidence="2">The sequence shown here is derived from an EMBL/GenBank/DDBJ whole genome shotgun (WGS) entry which is preliminary data.</text>
</comment>
<dbReference type="Proteomes" id="UP000239772">
    <property type="component" value="Unassembled WGS sequence"/>
</dbReference>
<evidence type="ECO:0000313" key="3">
    <source>
        <dbReference type="Proteomes" id="UP000239772"/>
    </source>
</evidence>
<organism evidence="2 3">
    <name type="scientific">Alsobacter soli</name>
    <dbReference type="NCBI Taxonomy" id="2109933"/>
    <lineage>
        <taxon>Bacteria</taxon>
        <taxon>Pseudomonadati</taxon>
        <taxon>Pseudomonadota</taxon>
        <taxon>Alphaproteobacteria</taxon>
        <taxon>Hyphomicrobiales</taxon>
        <taxon>Alsobacteraceae</taxon>
        <taxon>Alsobacter</taxon>
    </lineage>
</organism>
<evidence type="ECO:0000259" key="1">
    <source>
        <dbReference type="Pfam" id="PF13490"/>
    </source>
</evidence>
<dbReference type="InterPro" id="IPR027383">
    <property type="entry name" value="Znf_put"/>
</dbReference>
<dbReference type="RefSeq" id="WP_106335482.1">
    <property type="nucleotide sequence ID" value="NZ_PVZS01000004.1"/>
</dbReference>
<dbReference type="Gene3D" id="1.10.10.1320">
    <property type="entry name" value="Anti-sigma factor, zinc-finger domain"/>
    <property type="match status" value="1"/>
</dbReference>
<dbReference type="OrthoDB" id="7549755at2"/>